<feature type="non-terminal residue" evidence="1">
    <location>
        <position position="110"/>
    </location>
</feature>
<feature type="non-terminal residue" evidence="1">
    <location>
        <position position="1"/>
    </location>
</feature>
<dbReference type="EMBL" id="CM029037">
    <property type="protein sequence ID" value="KAG2656388.1"/>
    <property type="molecule type" value="Genomic_DNA"/>
</dbReference>
<organism evidence="1 2">
    <name type="scientific">Panicum virgatum</name>
    <name type="common">Blackwell switchgrass</name>
    <dbReference type="NCBI Taxonomy" id="38727"/>
    <lineage>
        <taxon>Eukaryota</taxon>
        <taxon>Viridiplantae</taxon>
        <taxon>Streptophyta</taxon>
        <taxon>Embryophyta</taxon>
        <taxon>Tracheophyta</taxon>
        <taxon>Spermatophyta</taxon>
        <taxon>Magnoliopsida</taxon>
        <taxon>Liliopsida</taxon>
        <taxon>Poales</taxon>
        <taxon>Poaceae</taxon>
        <taxon>PACMAD clade</taxon>
        <taxon>Panicoideae</taxon>
        <taxon>Panicodae</taxon>
        <taxon>Paniceae</taxon>
        <taxon>Panicinae</taxon>
        <taxon>Panicum</taxon>
        <taxon>Panicum sect. Hiantes</taxon>
    </lineage>
</organism>
<proteinExistence type="predicted"/>
<name>A0A8T0XC95_PANVG</name>
<accession>A0A8T0XC95</accession>
<evidence type="ECO:0000313" key="2">
    <source>
        <dbReference type="Proteomes" id="UP000823388"/>
    </source>
</evidence>
<dbReference type="Proteomes" id="UP000823388">
    <property type="component" value="Chromosome 1K"/>
</dbReference>
<sequence>HHTWLPDIGNLILHIFGVISQDGRRHFRFQLWRRSSFLPVSRPVAPVAPGGGGAPVVAMLALHASPHETCRCWGEQCIESGDARRNLKASCRLLIPVFCGRFWVAGFPGL</sequence>
<evidence type="ECO:0000313" key="1">
    <source>
        <dbReference type="EMBL" id="KAG2656388.1"/>
    </source>
</evidence>
<gene>
    <name evidence="1" type="ORF">PVAP13_1KG081247</name>
</gene>
<keyword evidence="2" id="KW-1185">Reference proteome</keyword>
<comment type="caution">
    <text evidence="1">The sequence shown here is derived from an EMBL/GenBank/DDBJ whole genome shotgun (WGS) entry which is preliminary data.</text>
</comment>
<reference evidence="1" key="1">
    <citation type="submission" date="2020-05" db="EMBL/GenBank/DDBJ databases">
        <title>WGS assembly of Panicum virgatum.</title>
        <authorList>
            <person name="Lovell J.T."/>
            <person name="Jenkins J."/>
            <person name="Shu S."/>
            <person name="Juenger T.E."/>
            <person name="Schmutz J."/>
        </authorList>
    </citation>
    <scope>NUCLEOTIDE SEQUENCE</scope>
    <source>
        <strain evidence="1">AP13</strain>
    </source>
</reference>
<protein>
    <submittedName>
        <fullName evidence="1">Uncharacterized protein</fullName>
    </submittedName>
</protein>
<dbReference type="AlphaFoldDB" id="A0A8T0XC95"/>